<keyword evidence="2" id="KW-0560">Oxidoreductase</keyword>
<proteinExistence type="inferred from homology"/>
<dbReference type="InterPro" id="IPR036291">
    <property type="entry name" value="NAD(P)-bd_dom_sf"/>
</dbReference>
<dbReference type="InterPro" id="IPR050177">
    <property type="entry name" value="Lipid_A_modif_metabolic_enz"/>
</dbReference>
<organism evidence="4">
    <name type="scientific">freshwater metagenome</name>
    <dbReference type="NCBI Taxonomy" id="449393"/>
    <lineage>
        <taxon>unclassified sequences</taxon>
        <taxon>metagenomes</taxon>
        <taxon>ecological metagenomes</taxon>
    </lineage>
</organism>
<dbReference type="Gene3D" id="3.40.50.720">
    <property type="entry name" value="NAD(P)-binding Rossmann-like Domain"/>
    <property type="match status" value="1"/>
</dbReference>
<dbReference type="PANTHER" id="PTHR43245">
    <property type="entry name" value="BIFUNCTIONAL POLYMYXIN RESISTANCE PROTEIN ARNA"/>
    <property type="match status" value="1"/>
</dbReference>
<dbReference type="PANTHER" id="PTHR43245:SF51">
    <property type="entry name" value="SHORT CHAIN DEHYDROGENASE_REDUCTASE FAMILY 42E, MEMBER 2"/>
    <property type="match status" value="1"/>
</dbReference>
<feature type="domain" description="3-beta hydroxysteroid dehydrogenase/isomerase" evidence="3">
    <location>
        <begin position="4"/>
        <end position="244"/>
    </location>
</feature>
<accession>A0A6J6GZP3</accession>
<evidence type="ECO:0000313" key="4">
    <source>
        <dbReference type="EMBL" id="CAB4605860.1"/>
    </source>
</evidence>
<sequence length="322" mass="34587">MKVLVTGATSMIGRVTVQELQRRGHEVHVLQRGDSDLDVTVFRGDIRNAAVVSEAVAGCDVVIHAAAKVGLIGKYKEFHDINVLGTRNVVEAAVDAGCRGVVYVSSPSVSYSRIPVNGEASPPAIDDVLGHYSKTKSIAERAVTAETRLATVAIRPHLVWGPGDTQLVGRIVERARQRRLTLVNRGEAIVDTTYIDNVADALVAAAERIGVQENLNGKALVVSNGEPRTVASLVESICTAAGVPCAPRTISLGAAVRLGTFIEILFKLKPFAEPPLTKFTAYQLGISHWFDISETRELLQWSPRISLDEGFERLAASYASPA</sequence>
<dbReference type="SUPFAM" id="SSF51735">
    <property type="entry name" value="NAD(P)-binding Rossmann-fold domains"/>
    <property type="match status" value="1"/>
</dbReference>
<dbReference type="GO" id="GO:0016616">
    <property type="term" value="F:oxidoreductase activity, acting on the CH-OH group of donors, NAD or NADP as acceptor"/>
    <property type="evidence" value="ECO:0007669"/>
    <property type="project" value="InterPro"/>
</dbReference>
<evidence type="ECO:0000256" key="1">
    <source>
        <dbReference type="ARBA" id="ARBA00009219"/>
    </source>
</evidence>
<dbReference type="Pfam" id="PF01073">
    <property type="entry name" value="3Beta_HSD"/>
    <property type="match status" value="1"/>
</dbReference>
<evidence type="ECO:0000256" key="2">
    <source>
        <dbReference type="ARBA" id="ARBA00023002"/>
    </source>
</evidence>
<gene>
    <name evidence="4" type="ORF">UFOPK1874_00104</name>
</gene>
<reference evidence="4" key="1">
    <citation type="submission" date="2020-05" db="EMBL/GenBank/DDBJ databases">
        <authorList>
            <person name="Chiriac C."/>
            <person name="Salcher M."/>
            <person name="Ghai R."/>
            <person name="Kavagutti S V."/>
        </authorList>
    </citation>
    <scope>NUCLEOTIDE SEQUENCE</scope>
</reference>
<dbReference type="AlphaFoldDB" id="A0A6J6GZP3"/>
<dbReference type="GO" id="GO:0006694">
    <property type="term" value="P:steroid biosynthetic process"/>
    <property type="evidence" value="ECO:0007669"/>
    <property type="project" value="InterPro"/>
</dbReference>
<evidence type="ECO:0000259" key="3">
    <source>
        <dbReference type="Pfam" id="PF01073"/>
    </source>
</evidence>
<comment type="similarity">
    <text evidence="1">Belongs to the 3-beta-HSD family.</text>
</comment>
<dbReference type="EMBL" id="CAEZUX010000004">
    <property type="protein sequence ID" value="CAB4605860.1"/>
    <property type="molecule type" value="Genomic_DNA"/>
</dbReference>
<protein>
    <submittedName>
        <fullName evidence="4">Unannotated protein</fullName>
    </submittedName>
</protein>
<name>A0A6J6GZP3_9ZZZZ</name>
<dbReference type="InterPro" id="IPR002225">
    <property type="entry name" value="3Beta_OHSteriod_DH/Estase"/>
</dbReference>